<evidence type="ECO:0000313" key="3">
    <source>
        <dbReference type="EMBL" id="QRJ65071.1"/>
    </source>
</evidence>
<dbReference type="AlphaFoldDB" id="A0A974SRA9"/>
<keyword evidence="4" id="KW-1185">Reference proteome</keyword>
<evidence type="ECO:0000256" key="1">
    <source>
        <dbReference type="PIRSR" id="PIRSR613078-1"/>
    </source>
</evidence>
<dbReference type="RefSeq" id="WP_203388595.1">
    <property type="nucleotide sequence ID" value="NZ_CP064781.1"/>
</dbReference>
<dbReference type="GO" id="GO:0016791">
    <property type="term" value="F:phosphatase activity"/>
    <property type="evidence" value="ECO:0007669"/>
    <property type="project" value="TreeGrafter"/>
</dbReference>
<proteinExistence type="predicted"/>
<dbReference type="Gene3D" id="3.40.50.1240">
    <property type="entry name" value="Phosphoglycerate mutase-like"/>
    <property type="match status" value="1"/>
</dbReference>
<feature type="binding site" evidence="2">
    <location>
        <begin position="86"/>
        <end position="89"/>
    </location>
    <ligand>
        <name>substrate</name>
    </ligand>
</feature>
<dbReference type="PANTHER" id="PTHR48100:SF1">
    <property type="entry name" value="HISTIDINE PHOSPHATASE FAMILY PROTEIN-RELATED"/>
    <property type="match status" value="1"/>
</dbReference>
<dbReference type="InterPro" id="IPR050275">
    <property type="entry name" value="PGM_Phosphatase"/>
</dbReference>
<name>A0A974SRA9_9RHOO</name>
<sequence length="216" mass="24250">MAITRFCFVRHGETPWNAERRIQGHTDVGLDDEGLHQAELAGRWLAAAPSPPTVLYSSDLLRARQTAERLAAALGLPLQLAPELRERRYGVFEGLTYDEAKRRFPDDYRAFEHREPDYAFPQGGESLRTLFARVTGRIEAMRVAHPGATVAVVTHGGVLDIINRFVRANPLQLPRDFHIPNTGLNWVVAAADGWRIESWAETRHLDHGALDELDLA</sequence>
<feature type="active site" description="Tele-phosphohistidine intermediate" evidence="1">
    <location>
        <position position="11"/>
    </location>
</feature>
<dbReference type="PANTHER" id="PTHR48100">
    <property type="entry name" value="BROAD-SPECIFICITY PHOSPHATASE YOR283W-RELATED"/>
    <property type="match status" value="1"/>
</dbReference>
<feature type="binding site" evidence="2">
    <location>
        <begin position="10"/>
        <end position="17"/>
    </location>
    <ligand>
        <name>substrate</name>
    </ligand>
</feature>
<feature type="active site" description="Proton donor/acceptor" evidence="1">
    <location>
        <position position="86"/>
    </location>
</feature>
<evidence type="ECO:0000313" key="4">
    <source>
        <dbReference type="Proteomes" id="UP000663444"/>
    </source>
</evidence>
<accession>A0A974SRA9</accession>
<dbReference type="KEGG" id="ares:IWH25_06940"/>
<protein>
    <submittedName>
        <fullName evidence="3">Histidine phosphatase family protein</fullName>
    </submittedName>
</protein>
<dbReference type="Pfam" id="PF00300">
    <property type="entry name" value="His_Phos_1"/>
    <property type="match status" value="1"/>
</dbReference>
<dbReference type="Proteomes" id="UP000663444">
    <property type="component" value="Chromosome"/>
</dbReference>
<dbReference type="InterPro" id="IPR013078">
    <property type="entry name" value="His_Pase_superF_clade-1"/>
</dbReference>
<gene>
    <name evidence="3" type="ORF">IWH25_06940</name>
</gene>
<evidence type="ECO:0000256" key="2">
    <source>
        <dbReference type="PIRSR" id="PIRSR613078-2"/>
    </source>
</evidence>
<dbReference type="GO" id="GO:0005737">
    <property type="term" value="C:cytoplasm"/>
    <property type="evidence" value="ECO:0007669"/>
    <property type="project" value="TreeGrafter"/>
</dbReference>
<dbReference type="SMART" id="SM00855">
    <property type="entry name" value="PGAM"/>
    <property type="match status" value="1"/>
</dbReference>
<dbReference type="InterPro" id="IPR029033">
    <property type="entry name" value="His_PPase_superfam"/>
</dbReference>
<reference evidence="3" key="1">
    <citation type="submission" date="2020-11" db="EMBL/GenBank/DDBJ databases">
        <title>Azospira restricta DSM 18626 genome sequence.</title>
        <authorList>
            <person name="Moe W.M."/>
        </authorList>
    </citation>
    <scope>NUCLEOTIDE SEQUENCE</scope>
    <source>
        <strain evidence="3">DSM 18626</strain>
    </source>
</reference>
<dbReference type="CDD" id="cd07067">
    <property type="entry name" value="HP_PGM_like"/>
    <property type="match status" value="1"/>
</dbReference>
<dbReference type="SUPFAM" id="SSF53254">
    <property type="entry name" value="Phosphoglycerate mutase-like"/>
    <property type="match status" value="1"/>
</dbReference>
<feature type="binding site" evidence="2">
    <location>
        <position position="62"/>
    </location>
    <ligand>
        <name>substrate</name>
    </ligand>
</feature>
<dbReference type="EMBL" id="CP064781">
    <property type="protein sequence ID" value="QRJ65071.1"/>
    <property type="molecule type" value="Genomic_DNA"/>
</dbReference>
<organism evidence="3 4">
    <name type="scientific">Azospira restricta</name>
    <dbReference type="NCBI Taxonomy" id="404405"/>
    <lineage>
        <taxon>Bacteria</taxon>
        <taxon>Pseudomonadati</taxon>
        <taxon>Pseudomonadota</taxon>
        <taxon>Betaproteobacteria</taxon>
        <taxon>Rhodocyclales</taxon>
        <taxon>Rhodocyclaceae</taxon>
        <taxon>Azospira</taxon>
    </lineage>
</organism>